<keyword evidence="10" id="KW-0378">Hydrolase</keyword>
<dbReference type="Gene3D" id="2.40.50.140">
    <property type="entry name" value="Nucleic acid-binding proteins"/>
    <property type="match status" value="1"/>
</dbReference>
<evidence type="ECO:0000256" key="7">
    <source>
        <dbReference type="ARBA" id="ARBA00022723"/>
    </source>
</evidence>
<dbReference type="Gene3D" id="3.30.470.30">
    <property type="entry name" value="DNA ligase/mRNA capping enzyme"/>
    <property type="match status" value="1"/>
</dbReference>
<dbReference type="GO" id="GO:0003887">
    <property type="term" value="F:DNA-directed DNA polymerase activity"/>
    <property type="evidence" value="ECO:0007669"/>
    <property type="project" value="UniProtKB-KW"/>
</dbReference>
<keyword evidence="7" id="KW-0479">Metal-binding</keyword>
<feature type="domain" description="ATP-dependent DNA ligase family profile" evidence="23">
    <location>
        <begin position="114"/>
        <end position="247"/>
    </location>
</feature>
<evidence type="ECO:0000256" key="9">
    <source>
        <dbReference type="ARBA" id="ARBA00022763"/>
    </source>
</evidence>
<keyword evidence="12" id="KW-0067">ATP-binding</keyword>
<comment type="catalytic activity">
    <reaction evidence="20">
        <text>ATP + (deoxyribonucleotide)n-3'-hydroxyl + 5'-phospho-(deoxyribonucleotide)m = (deoxyribonucleotide)n+m + AMP + diphosphate.</text>
        <dbReference type="EC" id="6.5.1.1"/>
    </reaction>
</comment>
<keyword evidence="17" id="KW-0464">Manganese</keyword>
<dbReference type="Pfam" id="PF01068">
    <property type="entry name" value="DNA_ligase_A_M"/>
    <property type="match status" value="1"/>
</dbReference>
<evidence type="ECO:0000256" key="13">
    <source>
        <dbReference type="ARBA" id="ARBA00022932"/>
    </source>
</evidence>
<dbReference type="Gene3D" id="3.90.920.10">
    <property type="entry name" value="DNA primase, PRIM domain"/>
    <property type="match status" value="1"/>
</dbReference>
<evidence type="ECO:0000256" key="20">
    <source>
        <dbReference type="ARBA" id="ARBA00034003"/>
    </source>
</evidence>
<keyword evidence="18" id="KW-0511">Multifunctional enzyme</keyword>
<evidence type="ECO:0000256" key="1">
    <source>
        <dbReference type="ARBA" id="ARBA00001936"/>
    </source>
</evidence>
<keyword evidence="11" id="KW-0269">Exonuclease</keyword>
<dbReference type="GO" id="GO:0006281">
    <property type="term" value="P:DNA repair"/>
    <property type="evidence" value="ECO:0007669"/>
    <property type="project" value="UniProtKB-KW"/>
</dbReference>
<reference evidence="24" key="1">
    <citation type="submission" date="2022-05" db="EMBL/GenBank/DDBJ databases">
        <authorList>
            <person name="Colautti A."/>
            <person name="Iacumin L."/>
        </authorList>
    </citation>
    <scope>NUCLEOTIDE SEQUENCE</scope>
    <source>
        <strain evidence="24">DSM 30747</strain>
    </source>
</reference>
<evidence type="ECO:0000256" key="19">
    <source>
        <dbReference type="ARBA" id="ARBA00029943"/>
    </source>
</evidence>
<evidence type="ECO:0000256" key="6">
    <source>
        <dbReference type="ARBA" id="ARBA00022722"/>
    </source>
</evidence>
<dbReference type="GO" id="GO:0003910">
    <property type="term" value="F:DNA ligase (ATP) activity"/>
    <property type="evidence" value="ECO:0007669"/>
    <property type="project" value="UniProtKB-EC"/>
</dbReference>
<evidence type="ECO:0000259" key="23">
    <source>
        <dbReference type="PROSITE" id="PS50160"/>
    </source>
</evidence>
<dbReference type="NCBIfam" id="TIGR02778">
    <property type="entry name" value="ligD_pol"/>
    <property type="match status" value="1"/>
</dbReference>
<comment type="cofactor">
    <cofactor evidence="1">
        <name>Mn(2+)</name>
        <dbReference type="ChEBI" id="CHEBI:29035"/>
    </cofactor>
</comment>
<dbReference type="InterPro" id="IPR016059">
    <property type="entry name" value="DNA_ligase_ATP-dep_CS"/>
</dbReference>
<evidence type="ECO:0000256" key="12">
    <source>
        <dbReference type="ARBA" id="ARBA00022840"/>
    </source>
</evidence>
<evidence type="ECO:0000313" key="24">
    <source>
        <dbReference type="EMBL" id="MCZ8532496.1"/>
    </source>
</evidence>
<dbReference type="CDD" id="cd04866">
    <property type="entry name" value="LigD_Pol_like_3"/>
    <property type="match status" value="1"/>
</dbReference>
<evidence type="ECO:0000313" key="25">
    <source>
        <dbReference type="Proteomes" id="UP001152172"/>
    </source>
</evidence>
<gene>
    <name evidence="24" type="ORF">M9R61_03905</name>
</gene>
<sequence length="611" mass="71299">MMPMLLTASTEIPVGNDWLYEAKYDGFRCILEWDDEPLLKSRNGKLLNDMFPEIIKFCNEIYNKIKSFLPLTIDGEIVCLINNFQSDFSKVQARGRMQNFDTIKNNAEIFACHYIVFDLLKYKGKDLTKLSLIKRKQQMERLFNKVQLPISINYQDINKLQMIDVYEENTLLWNTIVSNNGEGLIAKQKSSTWNSAERTKKWLKIKNWRFISVILTKYDKSNGFFHGALYQGDSLVEIATFRHGLSEMELSTLTELFQTNGTKLSNNIWELEPSICIEIACIDFDGKKLREPRFHSFNLNKPIQDCNWQQMQKQLYPLPSSTKITHPDKPIWPDVGILKDDYLLYLQRISPYILPFLKDRLLTVIRFPHGVAGESFYQKNSPDYVPDFVMTKQIEDIKYILCNDLDTLLWLGNQLALEFHVPFQTVNTTNPTEIVFDLDPPSVHEFSLAVEAAQHMKLIFDKFQLKSYVKTSGGKGIQLYIPLEEDSFSYEETGIFTKFISEFLVEQEPKWFTTERLKKNRGNKLYLDYVQHKEGKTIISPFSPRGNELGLIATPLKWEEVRESLRPDEFLIPHVLDRIKYEGNPFQDFRVGAENEKFAIVLNQLKELVKK</sequence>
<evidence type="ECO:0000256" key="18">
    <source>
        <dbReference type="ARBA" id="ARBA00023268"/>
    </source>
</evidence>
<dbReference type="AlphaFoldDB" id="A0A9X3L708"/>
<dbReference type="PROSITE" id="PS00333">
    <property type="entry name" value="DNA_LIGASE_A2"/>
    <property type="match status" value="1"/>
</dbReference>
<comment type="caution">
    <text evidence="24">The sequence shown here is derived from an EMBL/GenBank/DDBJ whole genome shotgun (WGS) entry which is preliminary data.</text>
</comment>
<protein>
    <recommendedName>
        <fullName evidence="2">DNA ligase (ATP)</fullName>
        <ecNumber evidence="2">6.5.1.1</ecNumber>
    </recommendedName>
    <alternativeName>
        <fullName evidence="19">NHEJ DNA polymerase</fullName>
    </alternativeName>
</protein>
<evidence type="ECO:0000256" key="16">
    <source>
        <dbReference type="ARBA" id="ARBA00023204"/>
    </source>
</evidence>
<dbReference type="Pfam" id="PF21686">
    <property type="entry name" value="LigD_Prim-Pol"/>
    <property type="match status" value="1"/>
</dbReference>
<dbReference type="NCBIfam" id="NF007211">
    <property type="entry name" value="PRK09633.1"/>
    <property type="match status" value="1"/>
</dbReference>
<keyword evidence="16" id="KW-0234">DNA repair</keyword>
<dbReference type="RefSeq" id="WP_269921055.1">
    <property type="nucleotide sequence ID" value="NZ_JAMKBI010000002.1"/>
</dbReference>
<dbReference type="PROSITE" id="PS50160">
    <property type="entry name" value="DNA_LIGASE_A3"/>
    <property type="match status" value="1"/>
</dbReference>
<dbReference type="InterPro" id="IPR012340">
    <property type="entry name" value="NA-bd_OB-fold"/>
</dbReference>
<evidence type="ECO:0000256" key="3">
    <source>
        <dbReference type="ARBA" id="ARBA00022598"/>
    </source>
</evidence>
<dbReference type="GO" id="GO:0006310">
    <property type="term" value="P:DNA recombination"/>
    <property type="evidence" value="ECO:0007669"/>
    <property type="project" value="UniProtKB-KW"/>
</dbReference>
<dbReference type="InterPro" id="IPR052171">
    <property type="entry name" value="NHEJ_LigD"/>
</dbReference>
<comment type="similarity">
    <text evidence="22">In the N-terminal section; belongs to the LigD polymerase family.</text>
</comment>
<organism evidence="24 25">
    <name type="scientific">Psychrobacillus psychrodurans</name>
    <dbReference type="NCBI Taxonomy" id="126157"/>
    <lineage>
        <taxon>Bacteria</taxon>
        <taxon>Bacillati</taxon>
        <taxon>Bacillota</taxon>
        <taxon>Bacilli</taxon>
        <taxon>Bacillales</taxon>
        <taxon>Bacillaceae</taxon>
        <taxon>Psychrobacillus</taxon>
    </lineage>
</organism>
<keyword evidence="6" id="KW-0540">Nuclease</keyword>
<dbReference type="GO" id="GO:0003677">
    <property type="term" value="F:DNA binding"/>
    <property type="evidence" value="ECO:0007669"/>
    <property type="project" value="UniProtKB-KW"/>
</dbReference>
<keyword evidence="13" id="KW-0239">DNA-directed DNA polymerase</keyword>
<dbReference type="InterPro" id="IPR014146">
    <property type="entry name" value="LigD_ligase_dom"/>
</dbReference>
<evidence type="ECO:0000256" key="10">
    <source>
        <dbReference type="ARBA" id="ARBA00022801"/>
    </source>
</evidence>
<dbReference type="PANTHER" id="PTHR42705">
    <property type="entry name" value="BIFUNCTIONAL NON-HOMOLOGOUS END JOINING PROTEIN LIGD"/>
    <property type="match status" value="1"/>
</dbReference>
<accession>A0A9X3L708</accession>
<evidence type="ECO:0000256" key="14">
    <source>
        <dbReference type="ARBA" id="ARBA00023125"/>
    </source>
</evidence>
<evidence type="ECO:0000256" key="5">
    <source>
        <dbReference type="ARBA" id="ARBA00022695"/>
    </source>
</evidence>
<dbReference type="EMBL" id="JAMKBI010000002">
    <property type="protein sequence ID" value="MCZ8532496.1"/>
    <property type="molecule type" value="Genomic_DNA"/>
</dbReference>
<comment type="similarity">
    <text evidence="21">In the C-terminal section; belongs to the ATP-dependent DNA ligase family.</text>
</comment>
<keyword evidence="15" id="KW-0233">DNA recombination</keyword>
<dbReference type="GO" id="GO:0004527">
    <property type="term" value="F:exonuclease activity"/>
    <property type="evidence" value="ECO:0007669"/>
    <property type="project" value="UniProtKB-KW"/>
</dbReference>
<keyword evidence="5" id="KW-0548">Nucleotidyltransferase</keyword>
<dbReference type="SUPFAM" id="SSF56091">
    <property type="entry name" value="DNA ligase/mRNA capping enzyme, catalytic domain"/>
    <property type="match status" value="1"/>
</dbReference>
<keyword evidence="4" id="KW-0808">Transferase</keyword>
<evidence type="ECO:0000256" key="11">
    <source>
        <dbReference type="ARBA" id="ARBA00022839"/>
    </source>
</evidence>
<dbReference type="EC" id="6.5.1.1" evidence="2"/>
<proteinExistence type="inferred from homology"/>
<dbReference type="InterPro" id="IPR014143">
    <property type="entry name" value="NHEJ_ligase_prk"/>
</dbReference>
<dbReference type="InterPro" id="IPR033652">
    <property type="entry name" value="LigD_Pol-like_3"/>
</dbReference>
<evidence type="ECO:0000256" key="22">
    <source>
        <dbReference type="ARBA" id="ARBA00049990"/>
    </source>
</evidence>
<dbReference type="NCBIfam" id="TIGR02779">
    <property type="entry name" value="NHEJ_ligase_lig"/>
    <property type="match status" value="1"/>
</dbReference>
<dbReference type="CDD" id="cd07906">
    <property type="entry name" value="Adenylation_DNA_ligase_LigD_LigC"/>
    <property type="match status" value="1"/>
</dbReference>
<keyword evidence="9" id="KW-0227">DNA damage</keyword>
<keyword evidence="8" id="KW-0547">Nucleotide-binding</keyword>
<dbReference type="GO" id="GO:0046872">
    <property type="term" value="F:metal ion binding"/>
    <property type="evidence" value="ECO:0007669"/>
    <property type="project" value="UniProtKB-KW"/>
</dbReference>
<name>A0A9X3L708_9BACI</name>
<dbReference type="Proteomes" id="UP001152172">
    <property type="component" value="Unassembled WGS sequence"/>
</dbReference>
<evidence type="ECO:0000256" key="21">
    <source>
        <dbReference type="ARBA" id="ARBA00049981"/>
    </source>
</evidence>
<keyword evidence="14" id="KW-0238">DNA-binding</keyword>
<keyword evidence="3 24" id="KW-0436">Ligase</keyword>
<evidence type="ECO:0000256" key="17">
    <source>
        <dbReference type="ARBA" id="ARBA00023211"/>
    </source>
</evidence>
<dbReference type="PANTHER" id="PTHR42705:SF2">
    <property type="entry name" value="BIFUNCTIONAL NON-HOMOLOGOUS END JOINING PROTEIN LIGD"/>
    <property type="match status" value="1"/>
</dbReference>
<dbReference type="InterPro" id="IPR012310">
    <property type="entry name" value="DNA_ligase_ATP-dep_cent"/>
</dbReference>
<evidence type="ECO:0000256" key="15">
    <source>
        <dbReference type="ARBA" id="ARBA00023172"/>
    </source>
</evidence>
<keyword evidence="25" id="KW-1185">Reference proteome</keyword>
<evidence type="ECO:0000256" key="8">
    <source>
        <dbReference type="ARBA" id="ARBA00022741"/>
    </source>
</evidence>
<evidence type="ECO:0000256" key="4">
    <source>
        <dbReference type="ARBA" id="ARBA00022679"/>
    </source>
</evidence>
<dbReference type="NCBIfam" id="TIGR02776">
    <property type="entry name" value="NHEJ_ligase_prk"/>
    <property type="match status" value="1"/>
</dbReference>
<dbReference type="InterPro" id="IPR014145">
    <property type="entry name" value="LigD_pol_dom"/>
</dbReference>
<evidence type="ECO:0000256" key="2">
    <source>
        <dbReference type="ARBA" id="ARBA00012727"/>
    </source>
</evidence>
<dbReference type="GO" id="GO:0005524">
    <property type="term" value="F:ATP binding"/>
    <property type="evidence" value="ECO:0007669"/>
    <property type="project" value="UniProtKB-KW"/>
</dbReference>